<dbReference type="EMBL" id="QYYH01000117">
    <property type="protein sequence ID" value="RJY07525.1"/>
    <property type="molecule type" value="Genomic_DNA"/>
</dbReference>
<feature type="region of interest" description="Disordered" evidence="1">
    <location>
        <begin position="1"/>
        <end position="37"/>
    </location>
</feature>
<keyword evidence="3" id="KW-1185">Reference proteome</keyword>
<proteinExistence type="predicted"/>
<accession>A0A3A6TFA9</accession>
<feature type="compositionally biased region" description="Polar residues" evidence="1">
    <location>
        <begin position="21"/>
        <end position="37"/>
    </location>
</feature>
<dbReference type="RefSeq" id="WP_121854558.1">
    <property type="nucleotide sequence ID" value="NZ_CP037952.1"/>
</dbReference>
<protein>
    <submittedName>
        <fullName evidence="2">Uncharacterized protein</fullName>
    </submittedName>
</protein>
<comment type="caution">
    <text evidence="2">The sequence shown here is derived from an EMBL/GenBank/DDBJ whole genome shotgun (WGS) entry which is preliminary data.</text>
</comment>
<feature type="compositionally biased region" description="Polar residues" evidence="1">
    <location>
        <begin position="1"/>
        <end position="11"/>
    </location>
</feature>
<sequence length="79" mass="9009">MSTPSYSTAQAHRTRYVAPVQTDNTPQSTSGKHQVNTATSNDTLYHFLKKFHLDKLADFRAHRLKVTQQPKVYQFGVSE</sequence>
<gene>
    <name evidence="2" type="ORF">D5R81_15605</name>
</gene>
<reference evidence="2 3" key="1">
    <citation type="submission" date="2018-09" db="EMBL/GenBank/DDBJ databases">
        <title>Phylogeny of the Shewanellaceae, and recommendation for two new genera, Pseudoshewanella and Parashewanella.</title>
        <authorList>
            <person name="Wang G."/>
        </authorList>
    </citation>
    <scope>NUCLEOTIDE SEQUENCE [LARGE SCALE GENOMIC DNA]</scope>
    <source>
        <strain evidence="2 3">KCTC 22492</strain>
    </source>
</reference>
<dbReference type="Proteomes" id="UP000273022">
    <property type="component" value="Unassembled WGS sequence"/>
</dbReference>
<dbReference type="AlphaFoldDB" id="A0A3A6TFA9"/>
<evidence type="ECO:0000256" key="1">
    <source>
        <dbReference type="SAM" id="MobiDB-lite"/>
    </source>
</evidence>
<evidence type="ECO:0000313" key="3">
    <source>
        <dbReference type="Proteomes" id="UP000273022"/>
    </source>
</evidence>
<evidence type="ECO:0000313" key="2">
    <source>
        <dbReference type="EMBL" id="RJY07525.1"/>
    </source>
</evidence>
<name>A0A3A6TFA9_9GAMM</name>
<organism evidence="2 3">
    <name type="scientific">Parashewanella spongiae</name>
    <dbReference type="NCBI Taxonomy" id="342950"/>
    <lineage>
        <taxon>Bacteria</taxon>
        <taxon>Pseudomonadati</taxon>
        <taxon>Pseudomonadota</taxon>
        <taxon>Gammaproteobacteria</taxon>
        <taxon>Alteromonadales</taxon>
        <taxon>Shewanellaceae</taxon>
        <taxon>Parashewanella</taxon>
    </lineage>
</organism>